<protein>
    <recommendedName>
        <fullName evidence="3">Ig-like domain-containing protein</fullName>
    </recommendedName>
</protein>
<proteinExistence type="predicted"/>
<dbReference type="Proteomes" id="UP000663942">
    <property type="component" value="Chromosome"/>
</dbReference>
<accession>A0ABX7SL76</accession>
<reference evidence="1 2" key="1">
    <citation type="submission" date="2020-09" db="EMBL/GenBank/DDBJ databases">
        <title>Brevundimonas sp. LVF1 isolated from an oligotrophic pond in Goettingen, Germany.</title>
        <authorList>
            <person name="Friedrich I."/>
            <person name="Klassen A."/>
            <person name="Neubauer H."/>
            <person name="Schneider D."/>
            <person name="Hertel R."/>
            <person name="Daniel R."/>
        </authorList>
    </citation>
    <scope>NUCLEOTIDE SEQUENCE [LARGE SCALE GENOMIC DNA]</scope>
    <source>
        <strain evidence="1 2">LVF1</strain>
    </source>
</reference>
<dbReference type="RefSeq" id="WP_207825079.1">
    <property type="nucleotide sequence ID" value="NZ_CP062006.1"/>
</dbReference>
<dbReference type="EMBL" id="CP062006">
    <property type="protein sequence ID" value="QTC88109.1"/>
    <property type="molecule type" value="Genomic_DNA"/>
</dbReference>
<gene>
    <name evidence="1" type="ORF">IFE19_01490</name>
</gene>
<organism evidence="1 2">
    <name type="scientific">Brevundimonas pondensis</name>
    <dbReference type="NCBI Taxonomy" id="2774189"/>
    <lineage>
        <taxon>Bacteria</taxon>
        <taxon>Pseudomonadati</taxon>
        <taxon>Pseudomonadota</taxon>
        <taxon>Alphaproteobacteria</taxon>
        <taxon>Caulobacterales</taxon>
        <taxon>Caulobacteraceae</taxon>
        <taxon>Brevundimonas</taxon>
    </lineage>
</organism>
<evidence type="ECO:0000313" key="2">
    <source>
        <dbReference type="Proteomes" id="UP000663942"/>
    </source>
</evidence>
<evidence type="ECO:0008006" key="3">
    <source>
        <dbReference type="Google" id="ProtNLM"/>
    </source>
</evidence>
<evidence type="ECO:0000313" key="1">
    <source>
        <dbReference type="EMBL" id="QTC88109.1"/>
    </source>
</evidence>
<sequence length="104" mass="10107">MMLGAGEMVATASPNSVYGSGFAGPISTEATTVTVGGGVGPFTYAWARTSGAGGAANVPNGSTTQFTASMGSGQTLASVFACVVTDTATGKSVQVSVDAAWDAF</sequence>
<keyword evidence="2" id="KW-1185">Reference proteome</keyword>
<name>A0ABX7SL76_9CAUL</name>